<evidence type="ECO:0000256" key="5">
    <source>
        <dbReference type="PROSITE-ProRule" id="PRU01248"/>
    </source>
</evidence>
<dbReference type="Pfam" id="PF14659">
    <property type="entry name" value="Phage_int_SAM_3"/>
    <property type="match status" value="1"/>
</dbReference>
<dbReference type="PANTHER" id="PTHR30349">
    <property type="entry name" value="PHAGE INTEGRASE-RELATED"/>
    <property type="match status" value="1"/>
</dbReference>
<dbReference type="InterPro" id="IPR013762">
    <property type="entry name" value="Integrase-like_cat_sf"/>
</dbReference>
<dbReference type="Pfam" id="PF14657">
    <property type="entry name" value="Arm-DNA-bind_4"/>
    <property type="match status" value="1"/>
</dbReference>
<gene>
    <name evidence="8" type="ORF">SAMEA4384403_02026</name>
</gene>
<dbReference type="SUPFAM" id="SSF56349">
    <property type="entry name" value="DNA breaking-rejoining enzymes"/>
    <property type="match status" value="1"/>
</dbReference>
<proteinExistence type="inferred from homology"/>
<dbReference type="PROSITE" id="PS51900">
    <property type="entry name" value="CB"/>
    <property type="match status" value="1"/>
</dbReference>
<dbReference type="GO" id="GO:0006310">
    <property type="term" value="P:DNA recombination"/>
    <property type="evidence" value="ECO:0007669"/>
    <property type="project" value="UniProtKB-KW"/>
</dbReference>
<dbReference type="InterPro" id="IPR044068">
    <property type="entry name" value="CB"/>
</dbReference>
<dbReference type="Gene3D" id="1.10.150.130">
    <property type="match status" value="1"/>
</dbReference>
<dbReference type="InterPro" id="IPR050090">
    <property type="entry name" value="Tyrosine_recombinase_XerCD"/>
</dbReference>
<keyword evidence="3 5" id="KW-0238">DNA-binding</keyword>
<dbReference type="InterPro" id="IPR011010">
    <property type="entry name" value="DNA_brk_join_enz"/>
</dbReference>
<dbReference type="GO" id="GO:0015074">
    <property type="term" value="P:DNA integration"/>
    <property type="evidence" value="ECO:0007669"/>
    <property type="project" value="UniProtKB-KW"/>
</dbReference>
<dbReference type="KEGG" id="sste:SAMEA4384403_2026"/>
<dbReference type="OrthoDB" id="9803188at2"/>
<dbReference type="Pfam" id="PF00589">
    <property type="entry name" value="Phage_integrase"/>
    <property type="match status" value="1"/>
</dbReference>
<dbReference type="PANTHER" id="PTHR30349:SF64">
    <property type="entry name" value="PROPHAGE INTEGRASE INTD-RELATED"/>
    <property type="match status" value="1"/>
</dbReference>
<dbReference type="InterPro" id="IPR010998">
    <property type="entry name" value="Integrase_recombinase_N"/>
</dbReference>
<evidence type="ECO:0000259" key="6">
    <source>
        <dbReference type="PROSITE" id="PS51898"/>
    </source>
</evidence>
<evidence type="ECO:0000256" key="2">
    <source>
        <dbReference type="ARBA" id="ARBA00022908"/>
    </source>
</evidence>
<dbReference type="CDD" id="cd01189">
    <property type="entry name" value="INT_ICEBs1_C_like"/>
    <property type="match status" value="1"/>
</dbReference>
<evidence type="ECO:0000256" key="3">
    <source>
        <dbReference type="ARBA" id="ARBA00023125"/>
    </source>
</evidence>
<dbReference type="Gene3D" id="1.10.443.10">
    <property type="entry name" value="Intergrase catalytic core"/>
    <property type="match status" value="1"/>
</dbReference>
<evidence type="ECO:0000313" key="9">
    <source>
        <dbReference type="Proteomes" id="UP000242084"/>
    </source>
</evidence>
<dbReference type="InterPro" id="IPR028259">
    <property type="entry name" value="AP2-like_int_N"/>
</dbReference>
<dbReference type="RefSeq" id="WP_095089162.1">
    <property type="nucleotide sequence ID" value="NZ_BMDM01000001.1"/>
</dbReference>
<keyword evidence="4" id="KW-0233">DNA recombination</keyword>
<sequence length="368" mass="43601">MNHDLKLSHNIYKDAKRGTYYFRIKYYDETNTRQEIRRSGFSQRKEAVKRCNELLDELEGIGNIDTLPFDELVQEYADWYSARRKQSSYKALMTHVNNHLLPYFKKIDVYQLDTKAIMKFQNKKLKEGHSGEYLKKMHVFLVSILNHAMKYHDLKQNVASLVGNFEIESNKRLNYWTVEQFNEFVEVLPTIQQKLFFKLLFYSGARKGEIRAITWCDINFSDNYIHIDKTDYHGTVTTPKTKAAIRDIYLPQHVMDNLTEYQSWYKDKNIYKDDYVLFGTFFKSFSESTIDRWFTTALNVLDDNLPDGQTFPRIVIHELRHSHASHLINHGANIMIIAQRLGHADTTEVMNRYGHLYPSTQKEIVKYL</sequence>
<evidence type="ECO:0000313" key="8">
    <source>
        <dbReference type="EMBL" id="SNV75552.1"/>
    </source>
</evidence>
<evidence type="ECO:0000259" key="7">
    <source>
        <dbReference type="PROSITE" id="PS51900"/>
    </source>
</evidence>
<dbReference type="Proteomes" id="UP000242084">
    <property type="component" value="Chromosome 1"/>
</dbReference>
<dbReference type="AlphaFoldDB" id="A0A239ZWE7"/>
<dbReference type="InterPro" id="IPR004107">
    <property type="entry name" value="Integrase_SAM-like_N"/>
</dbReference>
<accession>A0A239ZWE7</accession>
<feature type="domain" description="Tyr recombinase" evidence="6">
    <location>
        <begin position="171"/>
        <end position="366"/>
    </location>
</feature>
<dbReference type="GO" id="GO:0003677">
    <property type="term" value="F:DNA binding"/>
    <property type="evidence" value="ECO:0007669"/>
    <property type="project" value="UniProtKB-UniRule"/>
</dbReference>
<evidence type="ECO:0000256" key="4">
    <source>
        <dbReference type="ARBA" id="ARBA00023172"/>
    </source>
</evidence>
<reference evidence="8 9" key="1">
    <citation type="submission" date="2017-06" db="EMBL/GenBank/DDBJ databases">
        <authorList>
            <consortium name="Pathogen Informatics"/>
        </authorList>
    </citation>
    <scope>NUCLEOTIDE SEQUENCE [LARGE SCALE GENOMIC DNA]</scope>
    <source>
        <strain evidence="8 9">NCTC13839</strain>
    </source>
</reference>
<comment type="similarity">
    <text evidence="1">Belongs to the 'phage' integrase family.</text>
</comment>
<keyword evidence="2" id="KW-0229">DNA integration</keyword>
<feature type="domain" description="Core-binding (CB)" evidence="7">
    <location>
        <begin position="67"/>
        <end position="149"/>
    </location>
</feature>
<protein>
    <submittedName>
        <fullName evidence="8">Integrase</fullName>
    </submittedName>
</protein>
<dbReference type="EMBL" id="LT906462">
    <property type="protein sequence ID" value="SNV75552.1"/>
    <property type="molecule type" value="Genomic_DNA"/>
</dbReference>
<keyword evidence="9" id="KW-1185">Reference proteome</keyword>
<evidence type="ECO:0000256" key="1">
    <source>
        <dbReference type="ARBA" id="ARBA00008857"/>
    </source>
</evidence>
<dbReference type="PROSITE" id="PS51898">
    <property type="entry name" value="TYR_RECOMBINASE"/>
    <property type="match status" value="1"/>
</dbReference>
<dbReference type="InterPro" id="IPR002104">
    <property type="entry name" value="Integrase_catalytic"/>
</dbReference>
<name>A0A239ZWE7_9STAP</name>
<organism evidence="8 9">
    <name type="scientific">Mammaliicoccus stepanovicii</name>
    <dbReference type="NCBI Taxonomy" id="643214"/>
    <lineage>
        <taxon>Bacteria</taxon>
        <taxon>Bacillati</taxon>
        <taxon>Bacillota</taxon>
        <taxon>Bacilli</taxon>
        <taxon>Bacillales</taxon>
        <taxon>Staphylococcaceae</taxon>
        <taxon>Mammaliicoccus</taxon>
    </lineage>
</organism>